<dbReference type="EMBL" id="CM008053">
    <property type="protein sequence ID" value="PVH34175.1"/>
    <property type="molecule type" value="Genomic_DNA"/>
</dbReference>
<dbReference type="Proteomes" id="UP000243499">
    <property type="component" value="Chromosome 8"/>
</dbReference>
<feature type="region of interest" description="Disordered" evidence="1">
    <location>
        <begin position="69"/>
        <end position="96"/>
    </location>
</feature>
<accession>A0A2T8I944</accession>
<sequence>MPLLLPIHPSLAPHTASTSKALSLSPRIHSGTATGTQEISSKSCSLRDIMKDTAAAIVNSTAAVLNDASSAAYSSPSSSTHSASSTHSLTVSTSKA</sequence>
<evidence type="ECO:0000256" key="1">
    <source>
        <dbReference type="SAM" id="MobiDB-lite"/>
    </source>
</evidence>
<name>A0A2T8I944_9POAL</name>
<evidence type="ECO:0000313" key="2">
    <source>
        <dbReference type="EMBL" id="PVH34175.1"/>
    </source>
</evidence>
<feature type="compositionally biased region" description="Polar residues" evidence="1">
    <location>
        <begin position="31"/>
        <end position="42"/>
    </location>
</feature>
<reference evidence="2" key="1">
    <citation type="submission" date="2018-04" db="EMBL/GenBank/DDBJ databases">
        <title>WGS assembly of Panicum hallii.</title>
        <authorList>
            <person name="Lovell J."/>
            <person name="Jenkins J."/>
            <person name="Lowry D."/>
            <person name="Mamidi S."/>
            <person name="Sreedasyam A."/>
            <person name="Weng X."/>
            <person name="Barry K."/>
            <person name="Bonette J."/>
            <person name="Campitelli B."/>
            <person name="Daum C."/>
            <person name="Gordon S."/>
            <person name="Gould B."/>
            <person name="Lipzen A."/>
            <person name="Macqueen A."/>
            <person name="Palacio-Mejia J."/>
            <person name="Plott C."/>
            <person name="Shakirov E."/>
            <person name="Shu S."/>
            <person name="Yoshinaga Y."/>
            <person name="Zane M."/>
            <person name="Rokhsar D."/>
            <person name="Grimwood J."/>
            <person name="Schmutz J."/>
            <person name="Juenger T."/>
        </authorList>
    </citation>
    <scope>NUCLEOTIDE SEQUENCE [LARGE SCALE GENOMIC DNA]</scope>
    <source>
        <strain evidence="2">FIL2</strain>
    </source>
</reference>
<feature type="region of interest" description="Disordered" evidence="1">
    <location>
        <begin position="1"/>
        <end position="42"/>
    </location>
</feature>
<protein>
    <submittedName>
        <fullName evidence="2">Uncharacterized protein</fullName>
    </submittedName>
</protein>
<dbReference type="Gramene" id="PVH34175">
    <property type="protein sequence ID" value="PVH34175"/>
    <property type="gene ID" value="PAHAL_8G163500"/>
</dbReference>
<gene>
    <name evidence="2" type="ORF">PAHAL_8G163500</name>
</gene>
<proteinExistence type="predicted"/>
<organism evidence="2">
    <name type="scientific">Panicum hallii</name>
    <dbReference type="NCBI Taxonomy" id="206008"/>
    <lineage>
        <taxon>Eukaryota</taxon>
        <taxon>Viridiplantae</taxon>
        <taxon>Streptophyta</taxon>
        <taxon>Embryophyta</taxon>
        <taxon>Tracheophyta</taxon>
        <taxon>Spermatophyta</taxon>
        <taxon>Magnoliopsida</taxon>
        <taxon>Liliopsida</taxon>
        <taxon>Poales</taxon>
        <taxon>Poaceae</taxon>
        <taxon>PACMAD clade</taxon>
        <taxon>Panicoideae</taxon>
        <taxon>Panicodae</taxon>
        <taxon>Paniceae</taxon>
        <taxon>Panicinae</taxon>
        <taxon>Panicum</taxon>
        <taxon>Panicum sect. Panicum</taxon>
    </lineage>
</organism>
<dbReference type="AlphaFoldDB" id="A0A2T8I944"/>